<reference evidence="2" key="1">
    <citation type="submission" date="2018-09" db="EMBL/GenBank/DDBJ databases">
        <authorList>
            <consortium name="PulseNet: The National Subtyping Network for Foodborne Disease Surveillance"/>
            <person name="Tarr C.L."/>
            <person name="Trees E."/>
            <person name="Katz L.S."/>
            <person name="Carleton-Romer H.A."/>
            <person name="Stroika S."/>
            <person name="Kucerova Z."/>
            <person name="Roache K.F."/>
            <person name="Sabol A.L."/>
            <person name="Besser J."/>
            <person name="Gerner-Smidt P."/>
        </authorList>
    </citation>
    <scope>NUCLEOTIDE SEQUENCE [LARGE SCALE GENOMIC DNA]</scope>
    <source>
        <strain evidence="2">PNUSAS052182</strain>
    </source>
</reference>
<dbReference type="EMBL" id="AAGDOF010000098">
    <property type="protein sequence ID" value="EBM7377603.1"/>
    <property type="molecule type" value="Genomic_DNA"/>
</dbReference>
<dbReference type="AlphaFoldDB" id="A0A3X1BN46"/>
<sequence length="108" mass="11845">MKLSAPVAELSRVRSPSSQLPQPQTVFANTQASAKKGFFFGCLGGCAAEKFLKNTESSCKLNELVSVATDNRLHRNIEEVANLNEPEEARLMAGFFRSTLPDEKSQVK</sequence>
<evidence type="ECO:0000256" key="1">
    <source>
        <dbReference type="SAM" id="MobiDB-lite"/>
    </source>
</evidence>
<name>A0A3X1BN46_SALER</name>
<protein>
    <submittedName>
        <fullName evidence="2">Uncharacterized protein</fullName>
    </submittedName>
</protein>
<dbReference type="RefSeq" id="WP_001739184.1">
    <property type="nucleotide sequence ID" value="NZ_QUTQ01000046.1"/>
</dbReference>
<accession>A0A3X1BN46</accession>
<gene>
    <name evidence="2" type="ORF">D3346_24400</name>
</gene>
<evidence type="ECO:0000313" key="2">
    <source>
        <dbReference type="EMBL" id="EBM7377603.1"/>
    </source>
</evidence>
<organism evidence="2">
    <name type="scientific">Salmonella enterica</name>
    <name type="common">Salmonella choleraesuis</name>
    <dbReference type="NCBI Taxonomy" id="28901"/>
    <lineage>
        <taxon>Bacteria</taxon>
        <taxon>Pseudomonadati</taxon>
        <taxon>Pseudomonadota</taxon>
        <taxon>Gammaproteobacteria</taxon>
        <taxon>Enterobacterales</taxon>
        <taxon>Enterobacteriaceae</taxon>
        <taxon>Salmonella</taxon>
    </lineage>
</organism>
<dbReference type="Proteomes" id="UP000839922">
    <property type="component" value="Unassembled WGS sequence"/>
</dbReference>
<comment type="caution">
    <text evidence="2">The sequence shown here is derived from an EMBL/GenBank/DDBJ whole genome shotgun (WGS) entry which is preliminary data.</text>
</comment>
<proteinExistence type="predicted"/>
<feature type="region of interest" description="Disordered" evidence="1">
    <location>
        <begin position="1"/>
        <end position="22"/>
    </location>
</feature>